<protein>
    <submittedName>
        <fullName evidence="2">Uncharacterized protein</fullName>
    </submittedName>
</protein>
<feature type="compositionally biased region" description="Low complexity" evidence="1">
    <location>
        <begin position="123"/>
        <end position="144"/>
    </location>
</feature>
<evidence type="ECO:0000313" key="3">
    <source>
        <dbReference type="Proteomes" id="UP001189429"/>
    </source>
</evidence>
<reference evidence="2" key="1">
    <citation type="submission" date="2023-10" db="EMBL/GenBank/DDBJ databases">
        <authorList>
            <person name="Chen Y."/>
            <person name="Shah S."/>
            <person name="Dougan E. K."/>
            <person name="Thang M."/>
            <person name="Chan C."/>
        </authorList>
    </citation>
    <scope>NUCLEOTIDE SEQUENCE [LARGE SCALE GENOMIC DNA]</scope>
</reference>
<evidence type="ECO:0000256" key="1">
    <source>
        <dbReference type="SAM" id="MobiDB-lite"/>
    </source>
</evidence>
<gene>
    <name evidence="2" type="ORF">PCOR1329_LOCUS61381</name>
</gene>
<evidence type="ECO:0000313" key="2">
    <source>
        <dbReference type="EMBL" id="CAK0877271.1"/>
    </source>
</evidence>
<feature type="non-terminal residue" evidence="2">
    <location>
        <position position="290"/>
    </location>
</feature>
<sequence length="290" mass="31882">MARAERAWAASAGAAIFWLSKLAGEFGRVMINRRFWPTNLVRRMGVIPLQCHACYRMPIHVEYGSSRRVRWRAYEWRTVRVACQGAKPDKSNPKEEMTFPQLGGADPEWQALAAAPEPPPGAPASRAAAGAAPPWPAAIDPNAAQSHRRKVELEQPDDIVEDVGQQAREQGAQRRRETPSSHVKRAATENQPERRDQAEEATRLLQQIAWKQNQQGASLNRLFAAVSGQMEAVATPQSKVQSLARKAAQAAEPIPWASAKGAKPGEEAMPTQPVREKSGADRRDIATPPT</sequence>
<proteinExistence type="predicted"/>
<name>A0ABN9VUN4_9DINO</name>
<keyword evidence="3" id="KW-1185">Reference proteome</keyword>
<comment type="caution">
    <text evidence="2">The sequence shown here is derived from an EMBL/GenBank/DDBJ whole genome shotgun (WGS) entry which is preliminary data.</text>
</comment>
<feature type="region of interest" description="Disordered" evidence="1">
    <location>
        <begin position="111"/>
        <end position="201"/>
    </location>
</feature>
<feature type="compositionally biased region" description="Basic and acidic residues" evidence="1">
    <location>
        <begin position="191"/>
        <end position="201"/>
    </location>
</feature>
<organism evidence="2 3">
    <name type="scientific">Prorocentrum cordatum</name>
    <dbReference type="NCBI Taxonomy" id="2364126"/>
    <lineage>
        <taxon>Eukaryota</taxon>
        <taxon>Sar</taxon>
        <taxon>Alveolata</taxon>
        <taxon>Dinophyceae</taxon>
        <taxon>Prorocentrales</taxon>
        <taxon>Prorocentraceae</taxon>
        <taxon>Prorocentrum</taxon>
    </lineage>
</organism>
<feature type="region of interest" description="Disordered" evidence="1">
    <location>
        <begin position="244"/>
        <end position="290"/>
    </location>
</feature>
<dbReference type="EMBL" id="CAUYUJ010017722">
    <property type="protein sequence ID" value="CAK0877271.1"/>
    <property type="molecule type" value="Genomic_DNA"/>
</dbReference>
<feature type="compositionally biased region" description="Basic and acidic residues" evidence="1">
    <location>
        <begin position="274"/>
        <end position="290"/>
    </location>
</feature>
<dbReference type="Proteomes" id="UP001189429">
    <property type="component" value="Unassembled WGS sequence"/>
</dbReference>
<accession>A0ABN9VUN4</accession>